<reference evidence="1" key="1">
    <citation type="journal article" date="2014" name="Nucleic Acids Res.">
        <title>The evolutionary dynamics of variant antigen genes in Babesia reveal a history of genomic innovation underlying host-parasite interaction.</title>
        <authorList>
            <person name="Jackson A.P."/>
            <person name="Otto T.D."/>
            <person name="Darby A."/>
            <person name="Ramaprasad A."/>
            <person name="Xia D."/>
            <person name="Echaide I.E."/>
            <person name="Farber M."/>
            <person name="Gahlot S."/>
            <person name="Gamble J."/>
            <person name="Gupta D."/>
            <person name="Gupta Y."/>
            <person name="Jackson L."/>
            <person name="Malandrin L."/>
            <person name="Malas T.B."/>
            <person name="Moussa E."/>
            <person name="Nair M."/>
            <person name="Reid A.J."/>
            <person name="Sanders M."/>
            <person name="Sharma J."/>
            <person name="Tracey A."/>
            <person name="Quail M.A."/>
            <person name="Weir W."/>
            <person name="Wastling J.M."/>
            <person name="Hall N."/>
            <person name="Willadsen P."/>
            <person name="Lingelbach K."/>
            <person name="Shiels B."/>
            <person name="Tait A."/>
            <person name="Berriman M."/>
            <person name="Allred D.R."/>
            <person name="Pain A."/>
        </authorList>
    </citation>
    <scope>NUCLEOTIDE SEQUENCE</scope>
    <source>
        <strain evidence="1">1802A</strain>
    </source>
</reference>
<organism evidence="1 2">
    <name type="scientific">Babesia divergens</name>
    <dbReference type="NCBI Taxonomy" id="32595"/>
    <lineage>
        <taxon>Eukaryota</taxon>
        <taxon>Sar</taxon>
        <taxon>Alveolata</taxon>
        <taxon>Apicomplexa</taxon>
        <taxon>Aconoidasida</taxon>
        <taxon>Piroplasmida</taxon>
        <taxon>Babesiidae</taxon>
        <taxon>Babesia</taxon>
    </lineage>
</organism>
<comment type="caution">
    <text evidence="1">The sequence shown here is derived from an EMBL/GenBank/DDBJ whole genome shotgun (WGS) entry which is preliminary data.</text>
</comment>
<accession>A0AAD9GH25</accession>
<evidence type="ECO:0000313" key="1">
    <source>
        <dbReference type="EMBL" id="KAK1938354.1"/>
    </source>
</evidence>
<proteinExistence type="predicted"/>
<reference evidence="1" key="2">
    <citation type="submission" date="2021-05" db="EMBL/GenBank/DDBJ databases">
        <authorList>
            <person name="Pain A."/>
        </authorList>
    </citation>
    <scope>NUCLEOTIDE SEQUENCE</scope>
    <source>
        <strain evidence="1">1802A</strain>
    </source>
</reference>
<gene>
    <name evidence="1" type="ORF">X943_000502</name>
</gene>
<dbReference type="Proteomes" id="UP001195914">
    <property type="component" value="Unassembled WGS sequence"/>
</dbReference>
<keyword evidence="2" id="KW-1185">Reference proteome</keyword>
<dbReference type="EMBL" id="JAHBMH010000024">
    <property type="protein sequence ID" value="KAK1938354.1"/>
    <property type="molecule type" value="Genomic_DNA"/>
</dbReference>
<sequence>MATTLHRTDPKLSAVLLRNYSYIPSDGIQECLSGTPLRVEGQVYDISSQAVLTRENFKPLLCCVLNACCQHKFMLADRILTAMNACFCVSEHLYTSLVDDEYVNNMELIFENISKIKDWDRSVPCVRLLTICSDTMMRHKRRGDLDKVYRRIIRKICNSITKLHITSETAYRISLLYCRGQHYLRASYTVRIGSFFENIPFTASEWSVRDTKTLVIIAAAQQYARHASPLKRQMCDENMPSKQRRIWREADMSVTFTDPKMMDREVTMLESIDGFVSYDHISAVFIPKGAFKTIIELPLISCIDVNENEERLEFYFDVNLAYIKCWLVVKS</sequence>
<dbReference type="AlphaFoldDB" id="A0AAD9GH25"/>
<name>A0AAD9GH25_BABDI</name>
<evidence type="ECO:0000313" key="2">
    <source>
        <dbReference type="Proteomes" id="UP001195914"/>
    </source>
</evidence>
<protein>
    <submittedName>
        <fullName evidence="1">Uncharacterized protein</fullName>
    </submittedName>
</protein>